<reference evidence="7 8" key="1">
    <citation type="journal article" date="2009" name="Stand. Genomic Sci.">
        <title>Complete genome sequence of Desulfotomaculum acetoxidans type strain (5575).</title>
        <authorList>
            <person name="Spring S."/>
            <person name="Lapidus A."/>
            <person name="Schroder M."/>
            <person name="Gleim D."/>
            <person name="Sims D."/>
            <person name="Meincke L."/>
            <person name="Glavina Del Rio T."/>
            <person name="Tice H."/>
            <person name="Copeland A."/>
            <person name="Cheng J.F."/>
            <person name="Lucas S."/>
            <person name="Chen F."/>
            <person name="Nolan M."/>
            <person name="Bruce D."/>
            <person name="Goodwin L."/>
            <person name="Pitluck S."/>
            <person name="Ivanova N."/>
            <person name="Mavromatis K."/>
            <person name="Mikhailova N."/>
            <person name="Pati A."/>
            <person name="Chen A."/>
            <person name="Palaniappan K."/>
            <person name="Land M."/>
            <person name="Hauser L."/>
            <person name="Chang Y.J."/>
            <person name="Jeffries C.D."/>
            <person name="Chain P."/>
            <person name="Saunders E."/>
            <person name="Brettin T."/>
            <person name="Detter J.C."/>
            <person name="Goker M."/>
            <person name="Bristow J."/>
            <person name="Eisen J.A."/>
            <person name="Markowitz V."/>
            <person name="Hugenholtz P."/>
            <person name="Kyrpides N.C."/>
            <person name="Klenk H.P."/>
            <person name="Han C."/>
        </authorList>
    </citation>
    <scope>NUCLEOTIDE SEQUENCE [LARGE SCALE GENOMIC DNA]</scope>
    <source>
        <strain evidence="8">ATCC 49208 / DSM 771 / VKM B-1644</strain>
    </source>
</reference>
<dbReference type="KEGG" id="dae:Dtox_0318"/>
<feature type="transmembrane region" description="Helical" evidence="6">
    <location>
        <begin position="26"/>
        <end position="58"/>
    </location>
</feature>
<evidence type="ECO:0000313" key="7">
    <source>
        <dbReference type="EMBL" id="ACV61271.1"/>
    </source>
</evidence>
<protein>
    <submittedName>
        <fullName evidence="7">Cobalt transport protein</fullName>
    </submittedName>
</protein>
<organism evidence="7 8">
    <name type="scientific">Desulfofarcimen acetoxidans (strain ATCC 49208 / DSM 771 / KCTC 5769 / VKM B-1644 / 5575)</name>
    <name type="common">Desulfotomaculum acetoxidans</name>
    <dbReference type="NCBI Taxonomy" id="485916"/>
    <lineage>
        <taxon>Bacteria</taxon>
        <taxon>Bacillati</taxon>
        <taxon>Bacillota</taxon>
        <taxon>Clostridia</taxon>
        <taxon>Eubacteriales</taxon>
        <taxon>Peptococcaceae</taxon>
        <taxon>Desulfofarcimen</taxon>
    </lineage>
</organism>
<dbReference type="EMBL" id="CP001720">
    <property type="protein sequence ID" value="ACV61271.1"/>
    <property type="molecule type" value="Genomic_DNA"/>
</dbReference>
<evidence type="ECO:0000313" key="8">
    <source>
        <dbReference type="Proteomes" id="UP000002217"/>
    </source>
</evidence>
<feature type="transmembrane region" description="Helical" evidence="6">
    <location>
        <begin position="151"/>
        <end position="171"/>
    </location>
</feature>
<dbReference type="InterPro" id="IPR051611">
    <property type="entry name" value="ECF_transporter_component"/>
</dbReference>
<evidence type="ECO:0000256" key="1">
    <source>
        <dbReference type="ARBA" id="ARBA00004141"/>
    </source>
</evidence>
<dbReference type="HOGENOM" id="CLU_056469_2_2_9"/>
<dbReference type="PANTHER" id="PTHR34857">
    <property type="entry name" value="SLL0384 PROTEIN"/>
    <property type="match status" value="1"/>
</dbReference>
<dbReference type="CDD" id="cd16914">
    <property type="entry name" value="EcfT"/>
    <property type="match status" value="1"/>
</dbReference>
<dbReference type="GO" id="GO:0005886">
    <property type="term" value="C:plasma membrane"/>
    <property type="evidence" value="ECO:0007669"/>
    <property type="project" value="UniProtKB-ARBA"/>
</dbReference>
<feature type="transmembrane region" description="Helical" evidence="6">
    <location>
        <begin position="191"/>
        <end position="212"/>
    </location>
</feature>
<keyword evidence="2" id="KW-1003">Cell membrane</keyword>
<dbReference type="STRING" id="485916.Dtox_0318"/>
<name>C8W417_DESAS</name>
<keyword evidence="8" id="KW-1185">Reference proteome</keyword>
<dbReference type="Pfam" id="PF02361">
    <property type="entry name" value="CbiQ"/>
    <property type="match status" value="1"/>
</dbReference>
<dbReference type="InterPro" id="IPR003339">
    <property type="entry name" value="ABC/ECF_trnsptr_transmembrane"/>
</dbReference>
<keyword evidence="5 6" id="KW-0472">Membrane</keyword>
<evidence type="ECO:0000256" key="3">
    <source>
        <dbReference type="ARBA" id="ARBA00022692"/>
    </source>
</evidence>
<dbReference type="AlphaFoldDB" id="C8W417"/>
<sequence length="262" mass="29271">MREGISFGRYLPGNSFIHFLDPRAKLIASLFIGASVFLAESWFKLIALSVISIVIVYLSEIQPKIILRAWSALWLFMIFLLIFQLLFTPGSIIIKWGWFKVTREGISLGGMLLLRMTLVMTLASVLTFTTSPVSIAGAMEMLLQPLKKIKFPVHELSLMMTVAIRFLPTIYGEAVRIINAQKSRGAAGGQSGIAGIYKTVIPIIVPLFAGVFRRAEELALAMEARCYHGGEGRSSYIQYKYNKKDYIVISVGLLILFLAVWK</sequence>
<keyword evidence="4 6" id="KW-1133">Transmembrane helix</keyword>
<evidence type="ECO:0000256" key="2">
    <source>
        <dbReference type="ARBA" id="ARBA00022475"/>
    </source>
</evidence>
<accession>C8W417</accession>
<dbReference type="eggNOG" id="COG0619">
    <property type="taxonomic scope" value="Bacteria"/>
</dbReference>
<evidence type="ECO:0000256" key="5">
    <source>
        <dbReference type="ARBA" id="ARBA00023136"/>
    </source>
</evidence>
<feature type="transmembrane region" description="Helical" evidence="6">
    <location>
        <begin position="118"/>
        <end position="139"/>
    </location>
</feature>
<evidence type="ECO:0000256" key="4">
    <source>
        <dbReference type="ARBA" id="ARBA00022989"/>
    </source>
</evidence>
<dbReference type="Proteomes" id="UP000002217">
    <property type="component" value="Chromosome"/>
</dbReference>
<keyword evidence="3 6" id="KW-0812">Transmembrane</keyword>
<proteinExistence type="predicted"/>
<feature type="transmembrane region" description="Helical" evidence="6">
    <location>
        <begin position="70"/>
        <end position="98"/>
    </location>
</feature>
<dbReference type="PANTHER" id="PTHR34857:SF2">
    <property type="entry name" value="SLL0384 PROTEIN"/>
    <property type="match status" value="1"/>
</dbReference>
<evidence type="ECO:0000256" key="6">
    <source>
        <dbReference type="SAM" id="Phobius"/>
    </source>
</evidence>
<dbReference type="RefSeq" id="WP_015755992.1">
    <property type="nucleotide sequence ID" value="NC_013216.1"/>
</dbReference>
<comment type="subcellular location">
    <subcellularLocation>
        <location evidence="1">Membrane</location>
        <topology evidence="1">Multi-pass membrane protein</topology>
    </subcellularLocation>
</comment>
<dbReference type="OrthoDB" id="8075495at2"/>
<feature type="transmembrane region" description="Helical" evidence="6">
    <location>
        <begin position="245"/>
        <end position="261"/>
    </location>
</feature>
<gene>
    <name evidence="7" type="ordered locus">Dtox_0318</name>
</gene>